<sequence>MDFVWQIAGKNFSQAMLTKIRKRAFLIETRSQQGKYFSLSPFPVPFMPPSTDDGPAENQGPMPPQRAAPPVALPHRKILRFNDLAHCGEEVWIEYEGKLYRLQSTRQGKLILTK</sequence>
<dbReference type="InterPro" id="IPR019600">
    <property type="entry name" value="Hemin_uptake_protein_HemP"/>
</dbReference>
<dbReference type="Pfam" id="PF10636">
    <property type="entry name" value="hemP"/>
    <property type="match status" value="1"/>
</dbReference>
<name>A0A5C6FB47_9BACT</name>
<dbReference type="Gene3D" id="2.10.70.10">
    <property type="entry name" value="Complement Module, domain 1"/>
    <property type="match status" value="1"/>
</dbReference>
<comment type="caution">
    <text evidence="2">The sequence shown here is derived from an EMBL/GenBank/DDBJ whole genome shotgun (WGS) entry which is preliminary data.</text>
</comment>
<dbReference type="Proteomes" id="UP000318288">
    <property type="component" value="Unassembled WGS sequence"/>
</dbReference>
<proteinExistence type="predicted"/>
<evidence type="ECO:0000313" key="3">
    <source>
        <dbReference type="Proteomes" id="UP000318288"/>
    </source>
</evidence>
<organism evidence="2 3">
    <name type="scientific">Rubripirellula tenax</name>
    <dbReference type="NCBI Taxonomy" id="2528015"/>
    <lineage>
        <taxon>Bacteria</taxon>
        <taxon>Pseudomonadati</taxon>
        <taxon>Planctomycetota</taxon>
        <taxon>Planctomycetia</taxon>
        <taxon>Pirellulales</taxon>
        <taxon>Pirellulaceae</taxon>
        <taxon>Rubripirellula</taxon>
    </lineage>
</organism>
<evidence type="ECO:0000313" key="2">
    <source>
        <dbReference type="EMBL" id="TWU56809.1"/>
    </source>
</evidence>
<evidence type="ECO:0000256" key="1">
    <source>
        <dbReference type="SAM" id="MobiDB-lite"/>
    </source>
</evidence>
<feature type="region of interest" description="Disordered" evidence="1">
    <location>
        <begin position="47"/>
        <end position="69"/>
    </location>
</feature>
<protein>
    <submittedName>
        <fullName evidence="2">Hemin uptake protein hemP</fullName>
    </submittedName>
</protein>
<reference evidence="2 3" key="1">
    <citation type="submission" date="2019-02" db="EMBL/GenBank/DDBJ databases">
        <title>Deep-cultivation of Planctomycetes and their phenomic and genomic characterization uncovers novel biology.</title>
        <authorList>
            <person name="Wiegand S."/>
            <person name="Jogler M."/>
            <person name="Boedeker C."/>
            <person name="Pinto D."/>
            <person name="Vollmers J."/>
            <person name="Rivas-Marin E."/>
            <person name="Kohn T."/>
            <person name="Peeters S.H."/>
            <person name="Heuer A."/>
            <person name="Rast P."/>
            <person name="Oberbeckmann S."/>
            <person name="Bunk B."/>
            <person name="Jeske O."/>
            <person name="Meyerdierks A."/>
            <person name="Storesund J.E."/>
            <person name="Kallscheuer N."/>
            <person name="Luecker S."/>
            <person name="Lage O.M."/>
            <person name="Pohl T."/>
            <person name="Merkel B.J."/>
            <person name="Hornburger P."/>
            <person name="Mueller R.-W."/>
            <person name="Bruemmer F."/>
            <person name="Labrenz M."/>
            <person name="Spormann A.M."/>
            <person name="Op Den Camp H."/>
            <person name="Overmann J."/>
            <person name="Amann R."/>
            <person name="Jetten M.S.M."/>
            <person name="Mascher T."/>
            <person name="Medema M.H."/>
            <person name="Devos D.P."/>
            <person name="Kaster A.-K."/>
            <person name="Ovreas L."/>
            <person name="Rohde M."/>
            <person name="Galperin M.Y."/>
            <person name="Jogler C."/>
        </authorList>
    </citation>
    <scope>NUCLEOTIDE SEQUENCE [LARGE SCALE GENOMIC DNA]</scope>
    <source>
        <strain evidence="2 3">Poly51</strain>
    </source>
</reference>
<keyword evidence="3" id="KW-1185">Reference proteome</keyword>
<accession>A0A5C6FB47</accession>
<dbReference type="EMBL" id="SJPW01000003">
    <property type="protein sequence ID" value="TWU56809.1"/>
    <property type="molecule type" value="Genomic_DNA"/>
</dbReference>
<dbReference type="AlphaFoldDB" id="A0A5C6FB47"/>
<gene>
    <name evidence="2" type="ORF">Poly51_27260</name>
</gene>